<proteinExistence type="predicted"/>
<feature type="compositionally biased region" description="Basic and acidic residues" evidence="5">
    <location>
        <begin position="422"/>
        <end position="453"/>
    </location>
</feature>
<evidence type="ECO:0000313" key="7">
    <source>
        <dbReference type="EMBL" id="ROV96113.1"/>
    </source>
</evidence>
<dbReference type="SMART" id="SM01417">
    <property type="entry name" value="Solute_trans_a"/>
    <property type="match status" value="1"/>
</dbReference>
<keyword evidence="4 6" id="KW-0472">Membrane</keyword>
<evidence type="ECO:0000256" key="6">
    <source>
        <dbReference type="SAM" id="Phobius"/>
    </source>
</evidence>
<protein>
    <submittedName>
        <fullName evidence="7">Uncharacterized protein</fullName>
    </submittedName>
</protein>
<dbReference type="STRING" id="252740.A0A423VYK4"/>
<evidence type="ECO:0000256" key="1">
    <source>
        <dbReference type="ARBA" id="ARBA00004141"/>
    </source>
</evidence>
<keyword evidence="2 6" id="KW-0812">Transmembrane</keyword>
<feature type="compositionally biased region" description="Polar residues" evidence="5">
    <location>
        <begin position="398"/>
        <end position="413"/>
    </location>
</feature>
<sequence>MASSLHLIYYSHLSSRGLFNHNDDGDGSSSSSDSSSSNHTCSLPNPLTETPTEPMTGGYTFHELGTIISGCAAAFAFLSIALLMFRHATHLSKPNEQLKILRICMLIPVVAVVQFIGQAVPATYFYLTPWADVMQAFALGNFFLLLLEFISPHHSQREFFFSGLQVPQKRKGKAPKDGLAWYRRKWFLIFQYPIVQIIISIATDVTQGINIYCENSSKPYFSHLWLQLIHNISLITAVVSCLRFYKILKAELYGHKPLCKLFAFKLMVGINFLMGIVFWVLNDLKSSPLTPNSQMNEADMIVGIPAMVNCLVMVPFSLFFHYAYDVGPYIIDRRGLGAQGGPPSSHAAEAGVQPAEEYLQYQGGFMGFRAFAGMLNPSEFFGAIAFAFAMCGRRGRKQVSNSTGGYDNVSSGNREPAYEEAGYGHEMSRRDRRRMEKGARRDHGSRYEHRGGHGDQQGSRGMNDGISMTRPGLLGSVIQNWVAGGRQGGEGI</sequence>
<comment type="subcellular location">
    <subcellularLocation>
        <location evidence="1">Membrane</location>
        <topology evidence="1">Multi-pass membrane protein</topology>
    </subcellularLocation>
</comment>
<feature type="compositionally biased region" description="Low complexity" evidence="5">
    <location>
        <begin position="27"/>
        <end position="54"/>
    </location>
</feature>
<dbReference type="AlphaFoldDB" id="A0A423VYK4"/>
<feature type="region of interest" description="Disordered" evidence="5">
    <location>
        <begin position="24"/>
        <end position="54"/>
    </location>
</feature>
<dbReference type="PANTHER" id="PTHR23423">
    <property type="entry name" value="ORGANIC SOLUTE TRANSPORTER-RELATED"/>
    <property type="match status" value="1"/>
</dbReference>
<keyword evidence="3 6" id="KW-1133">Transmembrane helix</keyword>
<name>A0A423VYK4_CYTCH</name>
<gene>
    <name evidence="7" type="ORF">VSDG_05013</name>
</gene>
<dbReference type="EMBL" id="LJZO01000021">
    <property type="protein sequence ID" value="ROV96113.1"/>
    <property type="molecule type" value="Genomic_DNA"/>
</dbReference>
<organism evidence="7 8">
    <name type="scientific">Cytospora chrysosperma</name>
    <name type="common">Cytospora canker fungus</name>
    <name type="synonym">Sphaeria chrysosperma</name>
    <dbReference type="NCBI Taxonomy" id="252740"/>
    <lineage>
        <taxon>Eukaryota</taxon>
        <taxon>Fungi</taxon>
        <taxon>Dikarya</taxon>
        <taxon>Ascomycota</taxon>
        <taxon>Pezizomycotina</taxon>
        <taxon>Sordariomycetes</taxon>
        <taxon>Sordariomycetidae</taxon>
        <taxon>Diaporthales</taxon>
        <taxon>Cytosporaceae</taxon>
        <taxon>Cytospora</taxon>
    </lineage>
</organism>
<feature type="transmembrane region" description="Helical" evidence="6">
    <location>
        <begin position="133"/>
        <end position="150"/>
    </location>
</feature>
<feature type="transmembrane region" description="Helical" evidence="6">
    <location>
        <begin position="64"/>
        <end position="85"/>
    </location>
</feature>
<dbReference type="InterPro" id="IPR005178">
    <property type="entry name" value="Ostalpha/TMEM184C"/>
</dbReference>
<evidence type="ECO:0000313" key="8">
    <source>
        <dbReference type="Proteomes" id="UP000284375"/>
    </source>
</evidence>
<comment type="caution">
    <text evidence="7">The sequence shown here is derived from an EMBL/GenBank/DDBJ whole genome shotgun (WGS) entry which is preliminary data.</text>
</comment>
<reference evidence="7 8" key="1">
    <citation type="submission" date="2015-09" db="EMBL/GenBank/DDBJ databases">
        <title>Host preference determinants of Valsa canker pathogens revealed by comparative genomics.</title>
        <authorList>
            <person name="Yin Z."/>
            <person name="Huang L."/>
        </authorList>
    </citation>
    <scope>NUCLEOTIDE SEQUENCE [LARGE SCALE GENOMIC DNA]</scope>
    <source>
        <strain evidence="7 8">YSFL</strain>
    </source>
</reference>
<feature type="transmembrane region" description="Helical" evidence="6">
    <location>
        <begin position="257"/>
        <end position="281"/>
    </location>
</feature>
<dbReference type="Proteomes" id="UP000284375">
    <property type="component" value="Unassembled WGS sequence"/>
</dbReference>
<accession>A0A423VYK4</accession>
<dbReference type="Pfam" id="PF03619">
    <property type="entry name" value="Solute_trans_a"/>
    <property type="match status" value="1"/>
</dbReference>
<evidence type="ECO:0000256" key="2">
    <source>
        <dbReference type="ARBA" id="ARBA00022692"/>
    </source>
</evidence>
<evidence type="ECO:0000256" key="4">
    <source>
        <dbReference type="ARBA" id="ARBA00023136"/>
    </source>
</evidence>
<keyword evidence="8" id="KW-1185">Reference proteome</keyword>
<evidence type="ECO:0000256" key="5">
    <source>
        <dbReference type="SAM" id="MobiDB-lite"/>
    </source>
</evidence>
<dbReference type="OrthoDB" id="5348404at2759"/>
<feature type="transmembrane region" description="Helical" evidence="6">
    <location>
        <begin position="106"/>
        <end position="127"/>
    </location>
</feature>
<feature type="transmembrane region" description="Helical" evidence="6">
    <location>
        <begin position="223"/>
        <end position="245"/>
    </location>
</feature>
<feature type="transmembrane region" description="Helical" evidence="6">
    <location>
        <begin position="186"/>
        <end position="203"/>
    </location>
</feature>
<dbReference type="GO" id="GO:0016020">
    <property type="term" value="C:membrane"/>
    <property type="evidence" value="ECO:0007669"/>
    <property type="project" value="UniProtKB-SubCell"/>
</dbReference>
<evidence type="ECO:0000256" key="3">
    <source>
        <dbReference type="ARBA" id="ARBA00022989"/>
    </source>
</evidence>
<feature type="transmembrane region" description="Helical" evidence="6">
    <location>
        <begin position="301"/>
        <end position="324"/>
    </location>
</feature>
<feature type="region of interest" description="Disordered" evidence="5">
    <location>
        <begin position="398"/>
        <end position="469"/>
    </location>
</feature>